<evidence type="ECO:0000313" key="4">
    <source>
        <dbReference type="Proteomes" id="UP000706039"/>
    </source>
</evidence>
<dbReference type="EMBL" id="JAINVV010000016">
    <property type="protein sequence ID" value="MBY8826360.1"/>
    <property type="molecule type" value="Genomic_DNA"/>
</dbReference>
<feature type="domain" description="Hydantoinase/oxoprolinase N-terminal" evidence="2">
    <location>
        <begin position="2"/>
        <end position="171"/>
    </location>
</feature>
<feature type="domain" description="Hydantoinase A/oxoprolinase" evidence="1">
    <location>
        <begin position="191"/>
        <end position="359"/>
    </location>
</feature>
<dbReference type="Proteomes" id="UP000706039">
    <property type="component" value="Unassembled WGS sequence"/>
</dbReference>
<dbReference type="SUPFAM" id="SSF53067">
    <property type="entry name" value="Actin-like ATPase domain"/>
    <property type="match status" value="2"/>
</dbReference>
<dbReference type="Pfam" id="PF05378">
    <property type="entry name" value="Hydant_A_N"/>
    <property type="match status" value="1"/>
</dbReference>
<protein>
    <submittedName>
        <fullName evidence="3">Hydantoinase/oxoprolinase family protein</fullName>
    </submittedName>
</protein>
<comment type="caution">
    <text evidence="3">The sequence shown here is derived from an EMBL/GenBank/DDBJ whole genome shotgun (WGS) entry which is preliminary data.</text>
</comment>
<evidence type="ECO:0000259" key="1">
    <source>
        <dbReference type="Pfam" id="PF01968"/>
    </source>
</evidence>
<keyword evidence="4" id="KW-1185">Reference proteome</keyword>
<dbReference type="Pfam" id="PF01968">
    <property type="entry name" value="Hydantoinase_A"/>
    <property type="match status" value="1"/>
</dbReference>
<organism evidence="3 4">
    <name type="scientific">Sphingomonas colocasiae</name>
    <dbReference type="NCBI Taxonomy" id="1848973"/>
    <lineage>
        <taxon>Bacteria</taxon>
        <taxon>Pseudomonadati</taxon>
        <taxon>Pseudomonadota</taxon>
        <taxon>Alphaproteobacteria</taxon>
        <taxon>Sphingomonadales</taxon>
        <taxon>Sphingomonadaceae</taxon>
        <taxon>Sphingomonas</taxon>
    </lineage>
</organism>
<name>A0ABS7PYC4_9SPHN</name>
<dbReference type="Gene3D" id="3.30.420.40">
    <property type="match status" value="1"/>
</dbReference>
<gene>
    <name evidence="3" type="ORF">K7G82_28915</name>
</gene>
<evidence type="ECO:0000313" key="3">
    <source>
        <dbReference type="EMBL" id="MBY8826360.1"/>
    </source>
</evidence>
<dbReference type="InterPro" id="IPR043129">
    <property type="entry name" value="ATPase_NBD"/>
</dbReference>
<evidence type="ECO:0000259" key="2">
    <source>
        <dbReference type="Pfam" id="PF05378"/>
    </source>
</evidence>
<dbReference type="RefSeq" id="WP_222993937.1">
    <property type="nucleotide sequence ID" value="NZ_JAINVV010000016.1"/>
</dbReference>
<accession>A0ABS7PYC4</accession>
<dbReference type="PANTHER" id="PTHR11365">
    <property type="entry name" value="5-OXOPROLINASE RELATED"/>
    <property type="match status" value="1"/>
</dbReference>
<sequence length="524" mass="54956">MRIGVDVGGTNTDAALLDGRSVVASLKTPTTEDVGSGVVASIRKLLGSARVAPDAIDGVMIGTTQFTNAFVERVRLNDAAVIRICLPAARSLDPLIDWPRDLLMAVGKRIYLVGGGYEFDGQLIAPLDEAAVASAAREIRKAGITAIAISCVFSPIDASMEQRAAEIVRNEIPGARVTLSSELGRMGLIERENAAIMNASLADLSERVVNSFGEALRSLGVTVPFFISQNDGTLMSADFVARYPVLTFASGPTNSMRGAAYLSGRKDAIVVDIGGTTTDVGVLVNGFPRESSLAVDIGGVRTNFRMPDILAIGLGGGTRVDPQDPRRIGPQSVGYRLPREALVFGGETLTTTDIAVAAGIAEIGDRDRVAHLDAAFVEAAVDEIHRKVEQAIDRMKTSADDATVVLVGGGSVLIDRELKGVGELLIPERSSEANAIGAAIAQVGGEVDRVFHYAETGRDAALDQARAEAVRRVVDAGAEADSVSIIEVDELPLSYAPSGAVRVRVKAVGELATVTQFQPEAEGV</sequence>
<dbReference type="InterPro" id="IPR002821">
    <property type="entry name" value="Hydantoinase_A"/>
</dbReference>
<dbReference type="PANTHER" id="PTHR11365:SF10">
    <property type="entry name" value="HYDANTOINASE_OXOPROLINASE"/>
    <property type="match status" value="1"/>
</dbReference>
<proteinExistence type="predicted"/>
<dbReference type="InterPro" id="IPR008040">
    <property type="entry name" value="Hydant_A_N"/>
</dbReference>
<reference evidence="3 4" key="1">
    <citation type="submission" date="2021-08" db="EMBL/GenBank/DDBJ databases">
        <authorList>
            <person name="Tuo L."/>
        </authorList>
    </citation>
    <scope>NUCLEOTIDE SEQUENCE [LARGE SCALE GENOMIC DNA]</scope>
    <source>
        <strain evidence="3 4">JCM 31229</strain>
    </source>
</reference>
<dbReference type="InterPro" id="IPR045079">
    <property type="entry name" value="Oxoprolinase-like"/>
</dbReference>